<dbReference type="RefSeq" id="WP_309488441.1">
    <property type="nucleotide sequence ID" value="NZ_JAENIG010000001.1"/>
</dbReference>
<dbReference type="InterPro" id="IPR055557">
    <property type="entry name" value="DUF7133"/>
</dbReference>
<evidence type="ECO:0000259" key="1">
    <source>
        <dbReference type="Pfam" id="PF23500"/>
    </source>
</evidence>
<protein>
    <recommendedName>
        <fullName evidence="1">DUF7133 domain-containing protein</fullName>
    </recommendedName>
</protein>
<dbReference type="PANTHER" id="PTHR33546:SF1">
    <property type="entry name" value="LARGE, MULTIFUNCTIONAL SECRETED PROTEIN"/>
    <property type="match status" value="1"/>
</dbReference>
<sequence>MMIRIGFLITALLCAWIQAEDQYGTYELGEGNEIVVTDGVIIREVPVGKGKRPMIAVGTKAGYNYMYDPNDRSMEGIWTGHFGRQDPAGQFEPMNQKMKSFHLKRLPWIFSEPLRLKMKLKQDHKWVGVEVVDGKVYFKTILTEAITGMRWEIKEHLEYISELEQNIHFDIKANKKTKENLNYKLTQVPFRRLSTNGKQNQRNGLKNLFPNQEKFTISFLRRGEKVTIPNGYTVEKVDLPKVRRPFLFEPTDIAFADDGSAYISTRTGAVWKNKDGKWILFADGLQEVNGVLIAPDGKGVYVMQKPELTLLKDTDGDDIADVYVSVEDRYRYTGNYHEFVYGPRMDSEGNLYFSTGLAARGYHQVKGDFKKPMSTSLGYRGWVMKVDKDGNITPYASGLRSPAGIGMNDQDELFVTDNQGDWVASSYLGHVEKDDFLGHPAALWDLPEYGLTPSVLDYKTSPQTVPSVPELDQEKFAKARKHPAVWLSHGDLTNSPGHPAFAPAEGFGPFGGQAFIADIAQRNVVRVSLEKVGGAYQGAVYPFIRPLSSAAYSAGFDKKGNLWIGSVGRGWVAGESELEVIRYKEGESPFEIHHFALTKDGFDIVLTQPMAEKSLVADAIKVREYDYKYWDGYGSEPMHEAPVPVKKVSVSDDGLTVSIELDRKEHFIYQIELPKLKSKSGLVLENNYGVYTLNKLLP</sequence>
<feature type="domain" description="DUF7133" evidence="1">
    <location>
        <begin position="278"/>
        <end position="536"/>
    </location>
</feature>
<proteinExistence type="predicted"/>
<gene>
    <name evidence="2" type="ORF">JIN83_02610</name>
</gene>
<evidence type="ECO:0000313" key="2">
    <source>
        <dbReference type="EMBL" id="MBK1853839.1"/>
    </source>
</evidence>
<organism evidence="2 3">
    <name type="scientific">Oceaniferula flava</name>
    <dbReference type="NCBI Taxonomy" id="2800421"/>
    <lineage>
        <taxon>Bacteria</taxon>
        <taxon>Pseudomonadati</taxon>
        <taxon>Verrucomicrobiota</taxon>
        <taxon>Verrucomicrobiia</taxon>
        <taxon>Verrucomicrobiales</taxon>
        <taxon>Verrucomicrobiaceae</taxon>
        <taxon>Oceaniferula</taxon>
    </lineage>
</organism>
<dbReference type="AlphaFoldDB" id="A0AAE2SBF6"/>
<dbReference type="InterPro" id="IPR011042">
    <property type="entry name" value="6-blade_b-propeller_TolB-like"/>
</dbReference>
<dbReference type="Proteomes" id="UP000634206">
    <property type="component" value="Unassembled WGS sequence"/>
</dbReference>
<dbReference type="PANTHER" id="PTHR33546">
    <property type="entry name" value="LARGE, MULTIFUNCTIONAL SECRETED PROTEIN-RELATED"/>
    <property type="match status" value="1"/>
</dbReference>
<dbReference type="Pfam" id="PF23500">
    <property type="entry name" value="DUF7133"/>
    <property type="match status" value="1"/>
</dbReference>
<comment type="caution">
    <text evidence="2">The sequence shown here is derived from an EMBL/GenBank/DDBJ whole genome shotgun (WGS) entry which is preliminary data.</text>
</comment>
<name>A0AAE2SBF6_9BACT</name>
<accession>A0AAE2SBF6</accession>
<dbReference type="SUPFAM" id="SSF63829">
    <property type="entry name" value="Calcium-dependent phosphotriesterase"/>
    <property type="match status" value="1"/>
</dbReference>
<keyword evidence="3" id="KW-1185">Reference proteome</keyword>
<dbReference type="EMBL" id="JAENIG010000001">
    <property type="protein sequence ID" value="MBK1853839.1"/>
    <property type="molecule type" value="Genomic_DNA"/>
</dbReference>
<evidence type="ECO:0000313" key="3">
    <source>
        <dbReference type="Proteomes" id="UP000634206"/>
    </source>
</evidence>
<reference evidence="2" key="1">
    <citation type="submission" date="2021-01" db="EMBL/GenBank/DDBJ databases">
        <title>Modified the classification status of verrucomicrobia.</title>
        <authorList>
            <person name="Feng X."/>
        </authorList>
    </citation>
    <scope>NUCLEOTIDE SEQUENCE</scope>
    <source>
        <strain evidence="2">5K15</strain>
    </source>
</reference>
<dbReference type="Gene3D" id="2.120.10.30">
    <property type="entry name" value="TolB, C-terminal domain"/>
    <property type="match status" value="1"/>
</dbReference>